<gene>
    <name evidence="5" type="ORF">IAA64_09800</name>
</gene>
<evidence type="ECO:0000256" key="1">
    <source>
        <dbReference type="ARBA" id="ARBA00022603"/>
    </source>
</evidence>
<dbReference type="InterPro" id="IPR004114">
    <property type="entry name" value="THUMP_dom"/>
</dbReference>
<organism evidence="5 6">
    <name type="scientific">Candidatus Ornithocaccomicrobium faecavium</name>
    <dbReference type="NCBI Taxonomy" id="2840890"/>
    <lineage>
        <taxon>Bacteria</taxon>
        <taxon>Bacillati</taxon>
        <taxon>Bacillota</taxon>
        <taxon>Clostridia</taxon>
        <taxon>Candidatus Ornithocaccomicrobium</taxon>
    </lineage>
</organism>
<dbReference type="EMBL" id="DVOT01000173">
    <property type="protein sequence ID" value="HIV28255.1"/>
    <property type="molecule type" value="Genomic_DNA"/>
</dbReference>
<keyword evidence="1 5" id="KW-0489">Methyltransferase</keyword>
<keyword evidence="3" id="KW-0694">RNA-binding</keyword>
<dbReference type="Proteomes" id="UP000886884">
    <property type="component" value="Unassembled WGS sequence"/>
</dbReference>
<dbReference type="Gene3D" id="3.30.2130.30">
    <property type="match status" value="1"/>
</dbReference>
<dbReference type="PROSITE" id="PS00092">
    <property type="entry name" value="N6_MTASE"/>
    <property type="match status" value="1"/>
</dbReference>
<dbReference type="GO" id="GO:0003723">
    <property type="term" value="F:RNA binding"/>
    <property type="evidence" value="ECO:0007669"/>
    <property type="project" value="UniProtKB-UniRule"/>
</dbReference>
<dbReference type="SMART" id="SM00981">
    <property type="entry name" value="THUMP"/>
    <property type="match status" value="1"/>
</dbReference>
<evidence type="ECO:0000313" key="5">
    <source>
        <dbReference type="EMBL" id="HIV28255.1"/>
    </source>
</evidence>
<dbReference type="Pfam" id="PF01170">
    <property type="entry name" value="UPF0020"/>
    <property type="match status" value="1"/>
</dbReference>
<dbReference type="GO" id="GO:0070043">
    <property type="term" value="F:rRNA (guanine-N7-)-methyltransferase activity"/>
    <property type="evidence" value="ECO:0007669"/>
    <property type="project" value="TreeGrafter"/>
</dbReference>
<proteinExistence type="predicted"/>
<evidence type="ECO:0000256" key="3">
    <source>
        <dbReference type="PROSITE-ProRule" id="PRU00529"/>
    </source>
</evidence>
<keyword evidence="2" id="KW-0808">Transferase</keyword>
<dbReference type="Pfam" id="PF22020">
    <property type="entry name" value="RlmL_1st"/>
    <property type="match status" value="1"/>
</dbReference>
<dbReference type="InterPro" id="IPR002052">
    <property type="entry name" value="DNA_methylase_N6_adenine_CS"/>
</dbReference>
<dbReference type="Gene3D" id="3.40.50.150">
    <property type="entry name" value="Vaccinia Virus protein VP39"/>
    <property type="match status" value="1"/>
</dbReference>
<name>A0A9D1TD55_9FIRM</name>
<dbReference type="AlphaFoldDB" id="A0A9D1TD55"/>
<dbReference type="GO" id="GO:0008990">
    <property type="term" value="F:rRNA (guanine-N2-)-methyltransferase activity"/>
    <property type="evidence" value="ECO:0007669"/>
    <property type="project" value="TreeGrafter"/>
</dbReference>
<comment type="caution">
    <text evidence="5">The sequence shown here is derived from an EMBL/GenBank/DDBJ whole genome shotgun (WGS) entry which is preliminary data.</text>
</comment>
<feature type="domain" description="THUMP" evidence="4">
    <location>
        <begin position="43"/>
        <end position="153"/>
    </location>
</feature>
<dbReference type="PROSITE" id="PS51165">
    <property type="entry name" value="THUMP"/>
    <property type="match status" value="1"/>
</dbReference>
<dbReference type="PANTHER" id="PTHR47313:SF1">
    <property type="entry name" value="RIBOSOMAL RNA LARGE SUBUNIT METHYLTRANSFERASE K_L"/>
    <property type="match status" value="1"/>
</dbReference>
<dbReference type="Pfam" id="PF02926">
    <property type="entry name" value="THUMP"/>
    <property type="match status" value="1"/>
</dbReference>
<dbReference type="PANTHER" id="PTHR47313">
    <property type="entry name" value="RIBOSOMAL RNA LARGE SUBUNIT METHYLTRANSFERASE K/L"/>
    <property type="match status" value="1"/>
</dbReference>
<dbReference type="SUPFAM" id="SSF53335">
    <property type="entry name" value="S-adenosyl-L-methionine-dependent methyltransferases"/>
    <property type="match status" value="1"/>
</dbReference>
<reference evidence="5" key="2">
    <citation type="journal article" date="2021" name="PeerJ">
        <title>Extensive microbial diversity within the chicken gut microbiome revealed by metagenomics and culture.</title>
        <authorList>
            <person name="Gilroy R."/>
            <person name="Ravi A."/>
            <person name="Getino M."/>
            <person name="Pursley I."/>
            <person name="Horton D.L."/>
            <person name="Alikhan N.F."/>
            <person name="Baker D."/>
            <person name="Gharbi K."/>
            <person name="Hall N."/>
            <person name="Watson M."/>
            <person name="Adriaenssens E.M."/>
            <person name="Foster-Nyarko E."/>
            <person name="Jarju S."/>
            <person name="Secka A."/>
            <person name="Antonio M."/>
            <person name="Oren A."/>
            <person name="Chaudhuri R.R."/>
            <person name="La Ragione R."/>
            <person name="Hildebrand F."/>
            <person name="Pallen M.J."/>
        </authorList>
    </citation>
    <scope>NUCLEOTIDE SEQUENCE</scope>
    <source>
        <strain evidence="5">CHK183-6373</strain>
    </source>
</reference>
<evidence type="ECO:0000313" key="6">
    <source>
        <dbReference type="Proteomes" id="UP000886884"/>
    </source>
</evidence>
<accession>A0A9D1TD55</accession>
<reference evidence="5" key="1">
    <citation type="submission" date="2020-10" db="EMBL/GenBank/DDBJ databases">
        <authorList>
            <person name="Gilroy R."/>
        </authorList>
    </citation>
    <scope>NUCLEOTIDE SEQUENCE</scope>
    <source>
        <strain evidence="5">CHK183-6373</strain>
    </source>
</reference>
<evidence type="ECO:0000259" key="4">
    <source>
        <dbReference type="PROSITE" id="PS51165"/>
    </source>
</evidence>
<dbReference type="InterPro" id="IPR054170">
    <property type="entry name" value="RlmL_1st"/>
</dbReference>
<protein>
    <submittedName>
        <fullName evidence="5">Class I SAM-dependent RNA methyltransferase</fullName>
    </submittedName>
</protein>
<sequence length="371" mass="41646">MKWIASAAFGLEGQTMRDLKRLGAANAQTMNVGGATFEGDFSLAFAANLWLRTADRVLLVAAEFEARSFKELFNAVKAIEWERYIPVDGRFPVRARCVRSQLMSESDTQSIVKKAIVERLKEVYHVEWFAETAATVAIDVHIRNDHVTIGLDSSGAPLSKRGYRTWNGEAPIRETLAAGLVLASGWHPWQPLIDPCCGTGTLLIEAAFIALARAPGLRREFDMEKWAFVDRAALDAVRREAQSRYDSSAARQIRISGSDIDPEALELARRHIRQAGLANRIVLEQRDLRDLHPTGEPGVILANPPYGERLDNQRAAHVIAKQLGLLHARTPGWKMCVISADMGFERMFGQRATRRKRFYNGKIECEFRIFE</sequence>
<evidence type="ECO:0000256" key="2">
    <source>
        <dbReference type="ARBA" id="ARBA00022679"/>
    </source>
</evidence>
<dbReference type="CDD" id="cd11715">
    <property type="entry name" value="THUMP_AdoMetMT"/>
    <property type="match status" value="1"/>
</dbReference>
<dbReference type="PRINTS" id="PR00507">
    <property type="entry name" value="N12N6MTFRASE"/>
</dbReference>
<dbReference type="InterPro" id="IPR000241">
    <property type="entry name" value="RlmKL-like_Mtase"/>
</dbReference>
<dbReference type="InterPro" id="IPR029063">
    <property type="entry name" value="SAM-dependent_MTases_sf"/>
</dbReference>